<keyword evidence="3" id="KW-1185">Reference proteome</keyword>
<dbReference type="InterPro" id="IPR037523">
    <property type="entry name" value="VOC_core"/>
</dbReference>
<dbReference type="RefSeq" id="WP_203805228.1">
    <property type="nucleotide sequence ID" value="NZ_BOMY01000020.1"/>
</dbReference>
<gene>
    <name evidence="2" type="ORF">Ate02nite_27280</name>
</gene>
<dbReference type="InterPro" id="IPR041581">
    <property type="entry name" value="Glyoxalase_6"/>
</dbReference>
<proteinExistence type="predicted"/>
<organism evidence="2 3">
    <name type="scientific">Paractinoplanes tereljensis</name>
    <dbReference type="NCBI Taxonomy" id="571912"/>
    <lineage>
        <taxon>Bacteria</taxon>
        <taxon>Bacillati</taxon>
        <taxon>Actinomycetota</taxon>
        <taxon>Actinomycetes</taxon>
        <taxon>Micromonosporales</taxon>
        <taxon>Micromonosporaceae</taxon>
        <taxon>Paractinoplanes</taxon>
    </lineage>
</organism>
<accession>A0A919TR92</accession>
<dbReference type="PANTHER" id="PTHR35908:SF1">
    <property type="entry name" value="CONSERVED PROTEIN"/>
    <property type="match status" value="1"/>
</dbReference>
<dbReference type="Gene3D" id="3.10.180.10">
    <property type="entry name" value="2,3-Dihydroxybiphenyl 1,2-Dioxygenase, domain 1"/>
    <property type="match status" value="1"/>
</dbReference>
<dbReference type="InterPro" id="IPR029068">
    <property type="entry name" value="Glyas_Bleomycin-R_OHBP_Dase"/>
</dbReference>
<evidence type="ECO:0000259" key="1">
    <source>
        <dbReference type="PROSITE" id="PS51819"/>
    </source>
</evidence>
<dbReference type="Proteomes" id="UP000623608">
    <property type="component" value="Unassembled WGS sequence"/>
</dbReference>
<dbReference type="AlphaFoldDB" id="A0A919TR92"/>
<sequence>MTTYPTIRQVVLDSTDARSLAEFYRKMFGLTYRPGDEPPAPGDPDENGQDWLVLRSPGGGPQLAFQQTDPFPRTTWPEAEVPQQYHLDTAVDSVTELDHQHDRALELGATLRYDRSEDKEEPLRVYADPDGHLFCIFVG</sequence>
<evidence type="ECO:0000313" key="2">
    <source>
        <dbReference type="EMBL" id="GIF19998.1"/>
    </source>
</evidence>
<dbReference type="PROSITE" id="PS51819">
    <property type="entry name" value="VOC"/>
    <property type="match status" value="1"/>
</dbReference>
<dbReference type="EMBL" id="BOMY01000020">
    <property type="protein sequence ID" value="GIF19998.1"/>
    <property type="molecule type" value="Genomic_DNA"/>
</dbReference>
<dbReference type="SUPFAM" id="SSF54593">
    <property type="entry name" value="Glyoxalase/Bleomycin resistance protein/Dihydroxybiphenyl dioxygenase"/>
    <property type="match status" value="1"/>
</dbReference>
<name>A0A919TR92_9ACTN</name>
<feature type="domain" description="VOC" evidence="1">
    <location>
        <begin position="6"/>
        <end position="139"/>
    </location>
</feature>
<evidence type="ECO:0000313" key="3">
    <source>
        <dbReference type="Proteomes" id="UP000623608"/>
    </source>
</evidence>
<reference evidence="2" key="1">
    <citation type="submission" date="2021-01" db="EMBL/GenBank/DDBJ databases">
        <title>Whole genome shotgun sequence of Actinoplanes tereljensis NBRC 105297.</title>
        <authorList>
            <person name="Komaki H."/>
            <person name="Tamura T."/>
        </authorList>
    </citation>
    <scope>NUCLEOTIDE SEQUENCE</scope>
    <source>
        <strain evidence="2">NBRC 105297</strain>
    </source>
</reference>
<dbReference type="PANTHER" id="PTHR35908">
    <property type="entry name" value="HYPOTHETICAL FUSION PROTEIN"/>
    <property type="match status" value="1"/>
</dbReference>
<protein>
    <submittedName>
        <fullName evidence="2">Glyoxalase</fullName>
    </submittedName>
</protein>
<dbReference type="Pfam" id="PF18029">
    <property type="entry name" value="Glyoxalase_6"/>
    <property type="match status" value="1"/>
</dbReference>
<comment type="caution">
    <text evidence="2">The sequence shown here is derived from an EMBL/GenBank/DDBJ whole genome shotgun (WGS) entry which is preliminary data.</text>
</comment>